<keyword evidence="2" id="KW-1185">Reference proteome</keyword>
<evidence type="ECO:0000313" key="1">
    <source>
        <dbReference type="EMBL" id="KAJ8468487.1"/>
    </source>
</evidence>
<dbReference type="InterPro" id="IPR032675">
    <property type="entry name" value="LRR_dom_sf"/>
</dbReference>
<dbReference type="AlphaFoldDB" id="A0AAD7X7I7"/>
<dbReference type="Proteomes" id="UP001215151">
    <property type="component" value="Unassembled WGS sequence"/>
</dbReference>
<proteinExistence type="predicted"/>
<evidence type="ECO:0000313" key="2">
    <source>
        <dbReference type="Proteomes" id="UP001215151"/>
    </source>
</evidence>
<accession>A0AAD7X7I7</accession>
<name>A0AAD7X7I7_9APHY</name>
<comment type="caution">
    <text evidence="1">The sequence shown here is derived from an EMBL/GenBank/DDBJ whole genome shotgun (WGS) entry which is preliminary data.</text>
</comment>
<protein>
    <recommendedName>
        <fullName evidence="3">F-box domain-containing protein</fullName>
    </recommendedName>
</protein>
<sequence>MHRALTCIDILDEVFIWFDPANFFGAFNCVDNDRTQTLARSARVCKIFFQPAIRVLWRRLENAIIIFHTLPSLVQVRSDKRTQGGLPHPEYHIPEDVPAEEWERLSVYAVHVETLSASQGPSVREEEITQDSWRTLRGHFHDKPIFPNLRDLFWLIDDDGPERIIPFLSPTIDWLSVSCSTPSWEFTPDRAQEWQRYLTVLIDELSTRIPGLRHLTLSTCASIPSSFATSPLSKAPFIALSALDLYNADSLQPSDLVALSRITSLEVLELSVVDCQANLLHPARFDNLRDLRVYQQSATDRVFDIFTAPSLQRLDVRSFRVESTSDLRRMYALWARSFPALQELVCTLDEHDAAGMEPCSISSLVAPFCSIRDLRMLCLWLDTLPITIGDDDLSTFAEAWPSLETLIIQGSSDLAQEYYVVGLPGLIALTGKCPHLRDLRLSGVRVRSEDVAQLPRDSPVNRFRYLLTGYSTLS</sequence>
<reference evidence="1" key="1">
    <citation type="submission" date="2022-11" db="EMBL/GenBank/DDBJ databases">
        <title>Genome Sequence of Cubamyces cubensis.</title>
        <authorList>
            <person name="Buettner E."/>
        </authorList>
    </citation>
    <scope>NUCLEOTIDE SEQUENCE</scope>
    <source>
        <strain evidence="1">MPL-01</strain>
    </source>
</reference>
<organism evidence="1 2">
    <name type="scientific">Trametes cubensis</name>
    <dbReference type="NCBI Taxonomy" id="1111947"/>
    <lineage>
        <taxon>Eukaryota</taxon>
        <taxon>Fungi</taxon>
        <taxon>Dikarya</taxon>
        <taxon>Basidiomycota</taxon>
        <taxon>Agaricomycotina</taxon>
        <taxon>Agaricomycetes</taxon>
        <taxon>Polyporales</taxon>
        <taxon>Polyporaceae</taxon>
        <taxon>Trametes</taxon>
    </lineage>
</organism>
<dbReference type="EMBL" id="JAPEVG010000335">
    <property type="protein sequence ID" value="KAJ8468487.1"/>
    <property type="molecule type" value="Genomic_DNA"/>
</dbReference>
<evidence type="ECO:0008006" key="3">
    <source>
        <dbReference type="Google" id="ProtNLM"/>
    </source>
</evidence>
<dbReference type="SUPFAM" id="SSF52047">
    <property type="entry name" value="RNI-like"/>
    <property type="match status" value="1"/>
</dbReference>
<dbReference type="Gene3D" id="3.80.10.10">
    <property type="entry name" value="Ribonuclease Inhibitor"/>
    <property type="match status" value="1"/>
</dbReference>
<gene>
    <name evidence="1" type="ORF">ONZ51_g9617</name>
</gene>